<protein>
    <submittedName>
        <fullName evidence="1">Uncharacterized protein</fullName>
    </submittedName>
</protein>
<organism evidence="1 2">
    <name type="scientific">Zopfia rhizophila CBS 207.26</name>
    <dbReference type="NCBI Taxonomy" id="1314779"/>
    <lineage>
        <taxon>Eukaryota</taxon>
        <taxon>Fungi</taxon>
        <taxon>Dikarya</taxon>
        <taxon>Ascomycota</taxon>
        <taxon>Pezizomycotina</taxon>
        <taxon>Dothideomycetes</taxon>
        <taxon>Dothideomycetes incertae sedis</taxon>
        <taxon>Zopfiaceae</taxon>
        <taxon>Zopfia</taxon>
    </lineage>
</organism>
<feature type="non-terminal residue" evidence="1">
    <location>
        <position position="1"/>
    </location>
</feature>
<name>A0A6A6EPD1_9PEZI</name>
<evidence type="ECO:0000313" key="2">
    <source>
        <dbReference type="Proteomes" id="UP000800200"/>
    </source>
</evidence>
<gene>
    <name evidence="1" type="ORF">K469DRAFT_552655</name>
</gene>
<accession>A0A6A6EPD1</accession>
<keyword evidence="2" id="KW-1185">Reference proteome</keyword>
<dbReference type="Proteomes" id="UP000800200">
    <property type="component" value="Unassembled WGS sequence"/>
</dbReference>
<dbReference type="EMBL" id="ML994614">
    <property type="protein sequence ID" value="KAF2192842.1"/>
    <property type="molecule type" value="Genomic_DNA"/>
</dbReference>
<evidence type="ECO:0000313" key="1">
    <source>
        <dbReference type="EMBL" id="KAF2192842.1"/>
    </source>
</evidence>
<proteinExistence type="predicted"/>
<reference evidence="1" key="1">
    <citation type="journal article" date="2020" name="Stud. Mycol.">
        <title>101 Dothideomycetes genomes: a test case for predicting lifestyles and emergence of pathogens.</title>
        <authorList>
            <person name="Haridas S."/>
            <person name="Albert R."/>
            <person name="Binder M."/>
            <person name="Bloem J."/>
            <person name="Labutti K."/>
            <person name="Salamov A."/>
            <person name="Andreopoulos B."/>
            <person name="Baker S."/>
            <person name="Barry K."/>
            <person name="Bills G."/>
            <person name="Bluhm B."/>
            <person name="Cannon C."/>
            <person name="Castanera R."/>
            <person name="Culley D."/>
            <person name="Daum C."/>
            <person name="Ezra D."/>
            <person name="Gonzalez J."/>
            <person name="Henrissat B."/>
            <person name="Kuo A."/>
            <person name="Liang C."/>
            <person name="Lipzen A."/>
            <person name="Lutzoni F."/>
            <person name="Magnuson J."/>
            <person name="Mondo S."/>
            <person name="Nolan M."/>
            <person name="Ohm R."/>
            <person name="Pangilinan J."/>
            <person name="Park H.-J."/>
            <person name="Ramirez L."/>
            <person name="Alfaro M."/>
            <person name="Sun H."/>
            <person name="Tritt A."/>
            <person name="Yoshinaga Y."/>
            <person name="Zwiers L.-H."/>
            <person name="Turgeon B."/>
            <person name="Goodwin S."/>
            <person name="Spatafora J."/>
            <person name="Crous P."/>
            <person name="Grigoriev I."/>
        </authorList>
    </citation>
    <scope>NUCLEOTIDE SEQUENCE</scope>
    <source>
        <strain evidence="1">CBS 207.26</strain>
    </source>
</reference>
<dbReference type="AlphaFoldDB" id="A0A6A6EPD1"/>
<dbReference type="OrthoDB" id="3939315at2759"/>
<sequence length="131" mass="14695">GEPPPNYAPMNELASSFRLETPLIYATKPSNAPRYQLMQEFTRSGKPRKLSIRRLLQTEWRSYSLPSDSLLAASTSRGIEYDKEGTMYTIIASTLYAVTTYEMRGHRSSTLGRNIQVETGGSVLGGKWTKI</sequence>